<organism evidence="1 2">
    <name type="scientific">Pocillopora meandrina</name>
    <dbReference type="NCBI Taxonomy" id="46732"/>
    <lineage>
        <taxon>Eukaryota</taxon>
        <taxon>Metazoa</taxon>
        <taxon>Cnidaria</taxon>
        <taxon>Anthozoa</taxon>
        <taxon>Hexacorallia</taxon>
        <taxon>Scleractinia</taxon>
        <taxon>Astrocoeniina</taxon>
        <taxon>Pocilloporidae</taxon>
        <taxon>Pocillopora</taxon>
    </lineage>
</organism>
<gene>
    <name evidence="1" type="ORF">PMEA_00001889</name>
</gene>
<evidence type="ECO:0000313" key="1">
    <source>
        <dbReference type="EMBL" id="CAH3105806.1"/>
    </source>
</evidence>
<accession>A0AAU9W6C3</accession>
<dbReference type="EMBL" id="CALNXJ010000010">
    <property type="protein sequence ID" value="CAH3105806.1"/>
    <property type="molecule type" value="Genomic_DNA"/>
</dbReference>
<comment type="caution">
    <text evidence="1">The sequence shown here is derived from an EMBL/GenBank/DDBJ whole genome shotgun (WGS) entry which is preliminary data.</text>
</comment>
<evidence type="ECO:0000313" key="2">
    <source>
        <dbReference type="Proteomes" id="UP001159428"/>
    </source>
</evidence>
<protein>
    <recommendedName>
        <fullName evidence="3">Maturase K</fullName>
    </recommendedName>
</protein>
<sequence>MKSTSREWYYHPVDEFIFQEYSDRRDTELIFDSGFNPRSFLGRIYLCLLLQLINESTIREYSLLFATIRTIRDYSRYSRQFALRVFQTPLCWQPGRELFVKL</sequence>
<name>A0AAU9W6C3_9CNID</name>
<evidence type="ECO:0008006" key="3">
    <source>
        <dbReference type="Google" id="ProtNLM"/>
    </source>
</evidence>
<dbReference type="Proteomes" id="UP001159428">
    <property type="component" value="Unassembled WGS sequence"/>
</dbReference>
<proteinExistence type="predicted"/>
<keyword evidence="2" id="KW-1185">Reference proteome</keyword>
<dbReference type="AlphaFoldDB" id="A0AAU9W6C3"/>
<reference evidence="1 2" key="1">
    <citation type="submission" date="2022-05" db="EMBL/GenBank/DDBJ databases">
        <authorList>
            <consortium name="Genoscope - CEA"/>
            <person name="William W."/>
        </authorList>
    </citation>
    <scope>NUCLEOTIDE SEQUENCE [LARGE SCALE GENOMIC DNA]</scope>
</reference>